<keyword evidence="2" id="KW-0808">Transferase</keyword>
<reference evidence="3" key="1">
    <citation type="submission" date="2014-09" db="EMBL/GenBank/DDBJ databases">
        <authorList>
            <person name="Sharma Rahul"/>
            <person name="Thines Marco"/>
        </authorList>
    </citation>
    <scope>NUCLEOTIDE SEQUENCE [LARGE SCALE GENOMIC DNA]</scope>
</reference>
<evidence type="ECO:0000259" key="1">
    <source>
        <dbReference type="PROSITE" id="PS50011"/>
    </source>
</evidence>
<dbReference type="STRING" id="4781.A0A0P1AEB6"/>
<dbReference type="AlphaFoldDB" id="A0A0P1AEB6"/>
<dbReference type="PROSITE" id="PS50011">
    <property type="entry name" value="PROTEIN_KINASE_DOM"/>
    <property type="match status" value="1"/>
</dbReference>
<evidence type="ECO:0000313" key="2">
    <source>
        <dbReference type="EMBL" id="CEG39248.1"/>
    </source>
</evidence>
<dbReference type="GeneID" id="36404356"/>
<dbReference type="OrthoDB" id="193416at2759"/>
<evidence type="ECO:0000313" key="3">
    <source>
        <dbReference type="Proteomes" id="UP000054928"/>
    </source>
</evidence>
<proteinExistence type="predicted"/>
<dbReference type="GO" id="GO:0004674">
    <property type="term" value="F:protein serine/threonine kinase activity"/>
    <property type="evidence" value="ECO:0007669"/>
    <property type="project" value="TreeGrafter"/>
</dbReference>
<protein>
    <submittedName>
        <fullName evidence="2">Tkl protein kinase</fullName>
    </submittedName>
</protein>
<dbReference type="EMBL" id="CCYD01000409">
    <property type="protein sequence ID" value="CEG39248.1"/>
    <property type="molecule type" value="Genomic_DNA"/>
</dbReference>
<accession>A0A0P1AEB6</accession>
<dbReference type="PANTHER" id="PTHR44329:SF214">
    <property type="entry name" value="PROTEIN KINASE DOMAIN-CONTAINING PROTEIN"/>
    <property type="match status" value="1"/>
</dbReference>
<dbReference type="SUPFAM" id="SSF56112">
    <property type="entry name" value="Protein kinase-like (PK-like)"/>
    <property type="match status" value="1"/>
</dbReference>
<name>A0A0P1AEB6_PLAHL</name>
<dbReference type="Pfam" id="PF00069">
    <property type="entry name" value="Pkinase"/>
    <property type="match status" value="1"/>
</dbReference>
<sequence length="114" mass="12827">MTAGVGTIYWTAPEVLMGKKYTEKADIYSFGIVMSEMDTSEVPYSDKRDNSGKKLQSMKIIQMVIRMALRPTFGKNCPVQIKALADRCLDANPDARPDAPELLDNLRNIQEELQ</sequence>
<dbReference type="OMA" id="MSEMDTS"/>
<dbReference type="PANTHER" id="PTHR44329">
    <property type="entry name" value="SERINE/THREONINE-PROTEIN KINASE TNNI3K-RELATED"/>
    <property type="match status" value="1"/>
</dbReference>
<dbReference type="Gene3D" id="1.10.510.10">
    <property type="entry name" value="Transferase(Phosphotransferase) domain 1"/>
    <property type="match status" value="1"/>
</dbReference>
<dbReference type="InterPro" id="IPR000719">
    <property type="entry name" value="Prot_kinase_dom"/>
</dbReference>
<dbReference type="RefSeq" id="XP_024575617.1">
    <property type="nucleotide sequence ID" value="XM_024724774.1"/>
</dbReference>
<dbReference type="InterPro" id="IPR051681">
    <property type="entry name" value="Ser/Thr_Kinases-Pseudokinases"/>
</dbReference>
<dbReference type="Proteomes" id="UP000054928">
    <property type="component" value="Unassembled WGS sequence"/>
</dbReference>
<dbReference type="InterPro" id="IPR011009">
    <property type="entry name" value="Kinase-like_dom_sf"/>
</dbReference>
<keyword evidence="2" id="KW-0418">Kinase</keyword>
<keyword evidence="3" id="KW-1185">Reference proteome</keyword>
<dbReference type="GO" id="GO:0005524">
    <property type="term" value="F:ATP binding"/>
    <property type="evidence" value="ECO:0007669"/>
    <property type="project" value="InterPro"/>
</dbReference>
<feature type="domain" description="Protein kinase" evidence="1">
    <location>
        <begin position="1"/>
        <end position="113"/>
    </location>
</feature>
<organism evidence="2 3">
    <name type="scientific">Plasmopara halstedii</name>
    <name type="common">Downy mildew of sunflower</name>
    <dbReference type="NCBI Taxonomy" id="4781"/>
    <lineage>
        <taxon>Eukaryota</taxon>
        <taxon>Sar</taxon>
        <taxon>Stramenopiles</taxon>
        <taxon>Oomycota</taxon>
        <taxon>Peronosporomycetes</taxon>
        <taxon>Peronosporales</taxon>
        <taxon>Peronosporaceae</taxon>
        <taxon>Plasmopara</taxon>
    </lineage>
</organism>